<dbReference type="STRING" id="573321.SAMN04488505_107103"/>
<keyword evidence="4" id="KW-0659">Purine metabolism</keyword>
<dbReference type="InterPro" id="IPR036778">
    <property type="entry name" value="OHCU_decarboxylase_sf"/>
</dbReference>
<keyword evidence="9" id="KW-1185">Reference proteome</keyword>
<dbReference type="PANTHER" id="PTHR43466:SF1">
    <property type="entry name" value="2-OXO-4-HYDROXY-4-CARBOXY-5-UREIDOIMIDAZOLINE DECARBOXYLASE-RELATED"/>
    <property type="match status" value="1"/>
</dbReference>
<dbReference type="GO" id="GO:0006144">
    <property type="term" value="P:purine nucleobase metabolic process"/>
    <property type="evidence" value="ECO:0007669"/>
    <property type="project" value="UniProtKB-KW"/>
</dbReference>
<evidence type="ECO:0000256" key="2">
    <source>
        <dbReference type="ARBA" id="ARBA00004754"/>
    </source>
</evidence>
<feature type="domain" description="Oxo-4-hydroxy-4-carboxy-5-ureidoimidazoline decarboxylase" evidence="7">
    <location>
        <begin position="7"/>
        <end position="163"/>
    </location>
</feature>
<reference evidence="8 9" key="1">
    <citation type="submission" date="2016-10" db="EMBL/GenBank/DDBJ databases">
        <authorList>
            <person name="de Groot N.N."/>
        </authorList>
    </citation>
    <scope>NUCLEOTIDE SEQUENCE [LARGE SCALE GENOMIC DNA]</scope>
    <source>
        <strain evidence="8 9">DSM 21039</strain>
    </source>
</reference>
<proteinExistence type="predicted"/>
<dbReference type="Proteomes" id="UP000198984">
    <property type="component" value="Unassembled WGS sequence"/>
</dbReference>
<dbReference type="GO" id="GO:0051997">
    <property type="term" value="F:2-oxo-4-hydroxy-4-carboxy-5-ureidoimidazoline decarboxylase activity"/>
    <property type="evidence" value="ECO:0007669"/>
    <property type="project" value="UniProtKB-EC"/>
</dbReference>
<dbReference type="InterPro" id="IPR018020">
    <property type="entry name" value="OHCU_decarboxylase"/>
</dbReference>
<dbReference type="GO" id="GO:0019628">
    <property type="term" value="P:urate catabolic process"/>
    <property type="evidence" value="ECO:0007669"/>
    <property type="project" value="TreeGrafter"/>
</dbReference>
<name>A0A1H8CIA8_9BACT</name>
<comment type="catalytic activity">
    <reaction evidence="1">
        <text>5-hydroxy-2-oxo-4-ureido-2,5-dihydro-1H-imidazole-5-carboxylate + H(+) = (S)-allantoin + CO2</text>
        <dbReference type="Rhea" id="RHEA:26301"/>
        <dbReference type="ChEBI" id="CHEBI:15378"/>
        <dbReference type="ChEBI" id="CHEBI:15678"/>
        <dbReference type="ChEBI" id="CHEBI:16526"/>
        <dbReference type="ChEBI" id="CHEBI:58639"/>
        <dbReference type="EC" id="4.1.1.97"/>
    </reaction>
</comment>
<organism evidence="8 9">
    <name type="scientific">Chitinophaga rupis</name>
    <dbReference type="NCBI Taxonomy" id="573321"/>
    <lineage>
        <taxon>Bacteria</taxon>
        <taxon>Pseudomonadati</taxon>
        <taxon>Bacteroidota</taxon>
        <taxon>Chitinophagia</taxon>
        <taxon>Chitinophagales</taxon>
        <taxon>Chitinophagaceae</taxon>
        <taxon>Chitinophaga</taxon>
    </lineage>
</organism>
<protein>
    <recommendedName>
        <fullName evidence="3">2-oxo-4-hydroxy-4-carboxy-5-ureidoimidazoline decarboxylase</fullName>
        <ecNumber evidence="3">4.1.1.97</ecNumber>
    </recommendedName>
</protein>
<gene>
    <name evidence="8" type="ORF">SAMN04488505_107103</name>
</gene>
<dbReference type="OrthoDB" id="9800909at2"/>
<dbReference type="InterPro" id="IPR017595">
    <property type="entry name" value="OHCU_decarboxylase-2"/>
</dbReference>
<dbReference type="Gene3D" id="1.10.3330.10">
    <property type="entry name" value="Oxo-4-hydroxy-4-carboxy-5-ureidoimidazoline decarboxylase"/>
    <property type="match status" value="1"/>
</dbReference>
<sequence>MTIEALNKLAPAALKETLFQCCGSATWVERMSRRFPFQDEAALYQAAAEVWESCTTGDWKEAFSHHPMIGDLEDLQKKFAGTAQWAANEQAAVQHAANVTLLLLAEGNRAYLQKFGYIFIVCATGKSAAEMLQLLEERLSNTPETEIKIAMAEQGKITRIRLQKLLAV</sequence>
<keyword evidence="5" id="KW-0210">Decarboxylase</keyword>
<dbReference type="RefSeq" id="WP_089918050.1">
    <property type="nucleotide sequence ID" value="NZ_FOBB01000007.1"/>
</dbReference>
<evidence type="ECO:0000256" key="5">
    <source>
        <dbReference type="ARBA" id="ARBA00022793"/>
    </source>
</evidence>
<evidence type="ECO:0000256" key="3">
    <source>
        <dbReference type="ARBA" id="ARBA00012257"/>
    </source>
</evidence>
<dbReference type="EC" id="4.1.1.97" evidence="3"/>
<keyword evidence="6" id="KW-0456">Lyase</keyword>
<dbReference type="NCBIfam" id="TIGR03180">
    <property type="entry name" value="UraD_2"/>
    <property type="match status" value="1"/>
</dbReference>
<dbReference type="SUPFAM" id="SSF158694">
    <property type="entry name" value="UraD-Like"/>
    <property type="match status" value="1"/>
</dbReference>
<dbReference type="NCBIfam" id="NF010372">
    <property type="entry name" value="PRK13798.1"/>
    <property type="match status" value="1"/>
</dbReference>
<accession>A0A1H8CIA8</accession>
<comment type="pathway">
    <text evidence="2">Purine metabolism; urate degradation; (S)-allantoin from urate: step 3/3.</text>
</comment>
<evidence type="ECO:0000256" key="1">
    <source>
        <dbReference type="ARBA" id="ARBA00001163"/>
    </source>
</evidence>
<evidence type="ECO:0000256" key="6">
    <source>
        <dbReference type="ARBA" id="ARBA00023239"/>
    </source>
</evidence>
<dbReference type="EMBL" id="FOBB01000007">
    <property type="protein sequence ID" value="SEM94008.1"/>
    <property type="molecule type" value="Genomic_DNA"/>
</dbReference>
<evidence type="ECO:0000313" key="9">
    <source>
        <dbReference type="Proteomes" id="UP000198984"/>
    </source>
</evidence>
<evidence type="ECO:0000313" key="8">
    <source>
        <dbReference type="EMBL" id="SEM94008.1"/>
    </source>
</evidence>
<dbReference type="Pfam" id="PF09349">
    <property type="entry name" value="OHCU_decarbox"/>
    <property type="match status" value="1"/>
</dbReference>
<evidence type="ECO:0000256" key="4">
    <source>
        <dbReference type="ARBA" id="ARBA00022631"/>
    </source>
</evidence>
<evidence type="ECO:0000259" key="7">
    <source>
        <dbReference type="Pfam" id="PF09349"/>
    </source>
</evidence>
<dbReference type="PANTHER" id="PTHR43466">
    <property type="entry name" value="2-OXO-4-HYDROXY-4-CARBOXY-5-UREIDOIMIDAZOLINE DECARBOXYLASE-RELATED"/>
    <property type="match status" value="1"/>
</dbReference>
<dbReference type="AlphaFoldDB" id="A0A1H8CIA8"/>